<gene>
    <name evidence="2" type="ORF">NCTC13560_02220</name>
    <name evidence="1" type="ORF">SAMN05421682_11040</name>
</gene>
<evidence type="ECO:0000313" key="3">
    <source>
        <dbReference type="Proteomes" id="UP000185725"/>
    </source>
</evidence>
<organism evidence="2 4">
    <name type="scientific">Chryseobacterium indoltheticum</name>
    <dbReference type="NCBI Taxonomy" id="254"/>
    <lineage>
        <taxon>Bacteria</taxon>
        <taxon>Pseudomonadati</taxon>
        <taxon>Bacteroidota</taxon>
        <taxon>Flavobacteriia</taxon>
        <taxon>Flavobacteriales</taxon>
        <taxon>Weeksellaceae</taxon>
        <taxon>Chryseobacterium group</taxon>
        <taxon>Chryseobacterium</taxon>
    </lineage>
</organism>
<dbReference type="Proteomes" id="UP000185725">
    <property type="component" value="Unassembled WGS sequence"/>
</dbReference>
<reference evidence="2 4" key="2">
    <citation type="submission" date="2018-06" db="EMBL/GenBank/DDBJ databases">
        <authorList>
            <consortium name="Pathogen Informatics"/>
            <person name="Doyle S."/>
        </authorList>
    </citation>
    <scope>NUCLEOTIDE SEQUENCE [LARGE SCALE GENOMIC DNA]</scope>
    <source>
        <strain evidence="2 4">NCTC13560</strain>
    </source>
</reference>
<evidence type="ECO:0000313" key="1">
    <source>
        <dbReference type="EMBL" id="SIQ92267.1"/>
    </source>
</evidence>
<keyword evidence="3" id="KW-1185">Reference proteome</keyword>
<dbReference type="Proteomes" id="UP000255231">
    <property type="component" value="Unassembled WGS sequence"/>
</dbReference>
<dbReference type="AlphaFoldDB" id="A0A381FB89"/>
<evidence type="ECO:0000313" key="2">
    <source>
        <dbReference type="EMBL" id="SUX43805.1"/>
    </source>
</evidence>
<evidence type="ECO:0000313" key="4">
    <source>
        <dbReference type="Proteomes" id="UP000255231"/>
    </source>
</evidence>
<protein>
    <submittedName>
        <fullName evidence="2">Uncharacterized protein</fullName>
    </submittedName>
</protein>
<accession>A0A381FB89</accession>
<dbReference type="EMBL" id="UFVS01000001">
    <property type="protein sequence ID" value="SUX43805.1"/>
    <property type="molecule type" value="Genomic_DNA"/>
</dbReference>
<dbReference type="EMBL" id="FTMF01000010">
    <property type="protein sequence ID" value="SIQ92267.1"/>
    <property type="molecule type" value="Genomic_DNA"/>
</dbReference>
<sequence>MSYLKTNNGITKQTKFIMEKKLKKMSFAVAKNELSRKELKGIMAGSGGTLCILTNPACPSGKHRFVNGPGNGFACC</sequence>
<name>A0A381FB89_9FLAO</name>
<proteinExistence type="predicted"/>
<reference evidence="1 3" key="1">
    <citation type="submission" date="2017-01" db="EMBL/GenBank/DDBJ databases">
        <authorList>
            <person name="Varghese N."/>
            <person name="Submissions S."/>
        </authorList>
    </citation>
    <scope>NUCLEOTIDE SEQUENCE [LARGE SCALE GENOMIC DNA]</scope>
    <source>
        <strain evidence="1 3">ATCC 27950</strain>
    </source>
</reference>